<comment type="subcellular location">
    <subcellularLocation>
        <location evidence="1">Membrane</location>
        <topology evidence="1">Multi-pass membrane protein</topology>
    </subcellularLocation>
</comment>
<dbReference type="InterPro" id="IPR007267">
    <property type="entry name" value="GtrA_DPMS_TM"/>
</dbReference>
<evidence type="ECO:0000313" key="7">
    <source>
        <dbReference type="EMBL" id="SLM86113.1"/>
    </source>
</evidence>
<name>A0A1X6WP59_9ENTE</name>
<keyword evidence="2 5" id="KW-0812">Transmembrane</keyword>
<dbReference type="Proteomes" id="UP000195918">
    <property type="component" value="Unassembled WGS sequence"/>
</dbReference>
<feature type="domain" description="GtrA/DPMS transmembrane" evidence="6">
    <location>
        <begin position="10"/>
        <end position="159"/>
    </location>
</feature>
<feature type="transmembrane region" description="Helical" evidence="5">
    <location>
        <begin position="36"/>
        <end position="53"/>
    </location>
</feature>
<feature type="transmembrane region" description="Helical" evidence="5">
    <location>
        <begin position="73"/>
        <end position="95"/>
    </location>
</feature>
<evidence type="ECO:0000259" key="6">
    <source>
        <dbReference type="Pfam" id="PF04138"/>
    </source>
</evidence>
<evidence type="ECO:0000256" key="4">
    <source>
        <dbReference type="ARBA" id="ARBA00023136"/>
    </source>
</evidence>
<keyword evidence="8" id="KW-1185">Reference proteome</keyword>
<feature type="transmembrane region" description="Helical" evidence="5">
    <location>
        <begin position="7"/>
        <end position="24"/>
    </location>
</feature>
<protein>
    <submittedName>
        <fullName evidence="7">GtrA family protein</fullName>
    </submittedName>
</protein>
<reference evidence="8" key="1">
    <citation type="submission" date="2017-02" db="EMBL/GenBank/DDBJ databases">
        <authorList>
            <person name="Dridi B."/>
        </authorList>
    </citation>
    <scope>NUCLEOTIDE SEQUENCE [LARGE SCALE GENOMIC DNA]</scope>
    <source>
        <strain evidence="8">bH819</strain>
    </source>
</reference>
<dbReference type="AlphaFoldDB" id="A0A1X6WP59"/>
<feature type="transmembrane region" description="Helical" evidence="5">
    <location>
        <begin position="131"/>
        <end position="153"/>
    </location>
</feature>
<gene>
    <name evidence="7" type="ORF">FM121_08495</name>
</gene>
<dbReference type="GO" id="GO:0000271">
    <property type="term" value="P:polysaccharide biosynthetic process"/>
    <property type="evidence" value="ECO:0007669"/>
    <property type="project" value="InterPro"/>
</dbReference>
<dbReference type="RefSeq" id="WP_179203832.1">
    <property type="nucleotide sequence ID" value="NZ_FWFD01000013.1"/>
</dbReference>
<evidence type="ECO:0000313" key="8">
    <source>
        <dbReference type="Proteomes" id="UP000195918"/>
    </source>
</evidence>
<proteinExistence type="predicted"/>
<keyword evidence="3 5" id="KW-1133">Transmembrane helix</keyword>
<accession>A0A1X6WP59</accession>
<sequence>MIRRKEFLLYSIAGTIGTFIYFFARFTMKKFTDSVMLPVLVGQMCAIVFSFFANKYFVFKDKGTDLKKTCHQFFEFCLGRGFVILLDIGIAHFFVAKYGQFWIRILNLRSINFQNAFFSNPMFFRFIGNEYLLNEFIFTVISQTLATIINYVISKRIVFKIKKSQEATLAS</sequence>
<evidence type="ECO:0000256" key="5">
    <source>
        <dbReference type="SAM" id="Phobius"/>
    </source>
</evidence>
<keyword evidence="4 5" id="KW-0472">Membrane</keyword>
<dbReference type="EMBL" id="FWFD01000013">
    <property type="protein sequence ID" value="SLM86113.1"/>
    <property type="molecule type" value="Genomic_DNA"/>
</dbReference>
<dbReference type="Pfam" id="PF04138">
    <property type="entry name" value="GtrA_DPMS_TM"/>
    <property type="match status" value="1"/>
</dbReference>
<dbReference type="GO" id="GO:0016020">
    <property type="term" value="C:membrane"/>
    <property type="evidence" value="ECO:0007669"/>
    <property type="project" value="UniProtKB-SubCell"/>
</dbReference>
<evidence type="ECO:0000256" key="3">
    <source>
        <dbReference type="ARBA" id="ARBA00022989"/>
    </source>
</evidence>
<organism evidence="7 8">
    <name type="scientific">Vagococcus fluvialis bH819</name>
    <dbReference type="NCBI Taxonomy" id="1255619"/>
    <lineage>
        <taxon>Bacteria</taxon>
        <taxon>Bacillati</taxon>
        <taxon>Bacillota</taxon>
        <taxon>Bacilli</taxon>
        <taxon>Lactobacillales</taxon>
        <taxon>Enterococcaceae</taxon>
        <taxon>Vagococcus</taxon>
    </lineage>
</organism>
<evidence type="ECO:0000256" key="1">
    <source>
        <dbReference type="ARBA" id="ARBA00004141"/>
    </source>
</evidence>
<evidence type="ECO:0000256" key="2">
    <source>
        <dbReference type="ARBA" id="ARBA00022692"/>
    </source>
</evidence>